<reference evidence="1" key="1">
    <citation type="submission" date="2020-04" db="EMBL/GenBank/DDBJ databases">
        <authorList>
            <person name="Chiriac C."/>
            <person name="Salcher M."/>
            <person name="Ghai R."/>
            <person name="Kavagutti S V."/>
        </authorList>
    </citation>
    <scope>NUCLEOTIDE SEQUENCE</scope>
</reference>
<evidence type="ECO:0000313" key="1">
    <source>
        <dbReference type="EMBL" id="CAB4123057.1"/>
    </source>
</evidence>
<sequence length="109" mass="12419">MRIREILQEDVETEVNQSLKQMFIPYLAQKKSKVDMSTVLDTMHSLHGQEWDVSKDWVMDTLDGLSFIKNITPDEIYLNVDTPDALGGKDAVNKAEDHVAKMAKKAIKK</sequence>
<accession>A0A6J5KQG5</accession>
<gene>
    <name evidence="1" type="ORF">UFOVP29_216</name>
</gene>
<protein>
    <submittedName>
        <fullName evidence="1">Uncharacterized protein</fullName>
    </submittedName>
</protein>
<dbReference type="EMBL" id="LR796167">
    <property type="protein sequence ID" value="CAB4123057.1"/>
    <property type="molecule type" value="Genomic_DNA"/>
</dbReference>
<proteinExistence type="predicted"/>
<name>A0A6J5KQG5_9CAUD</name>
<organism evidence="1">
    <name type="scientific">uncultured Caudovirales phage</name>
    <dbReference type="NCBI Taxonomy" id="2100421"/>
    <lineage>
        <taxon>Viruses</taxon>
        <taxon>Duplodnaviria</taxon>
        <taxon>Heunggongvirae</taxon>
        <taxon>Uroviricota</taxon>
        <taxon>Caudoviricetes</taxon>
        <taxon>Peduoviridae</taxon>
        <taxon>Maltschvirus</taxon>
        <taxon>Maltschvirus maltsch</taxon>
    </lineage>
</organism>